<feature type="binding site" evidence="8">
    <location>
        <begin position="201"/>
        <end position="202"/>
    </location>
    <ligand>
        <name>substrate</name>
    </ligand>
</feature>
<sequence length="274" mass="30871">MQLKFFKMTGAGNDFIMFDNRSGKIKDPVDLARYVCDRHFGVGADGIILIEKSELADFKMVYFNSDGSFGGMCGNGGRCIAKLAYQLGLVDRKMKFEANGKIYKAEILDHENVRLWLPMPKFKKFNLPLKLGKRIYKAHFVDTGAPHLVLFTEDNDIEDIEQINVNQLGRKLRFHPYFENGTNVNFVSIIDKDTIRMRTYERGVEGETLACGTGSVASVITSVEVKGLKPLVKVKTTSGETLLVNYRNKGERGFVYLEGSAKIICEGKLTYHDK</sequence>
<dbReference type="UniPathway" id="UPA00034">
    <property type="reaction ID" value="UER00025"/>
</dbReference>
<dbReference type="AlphaFoldDB" id="A0A0S4N9C9"/>
<accession>A0A0S4N9C9</accession>
<dbReference type="GO" id="GO:0008837">
    <property type="term" value="F:diaminopimelate epimerase activity"/>
    <property type="evidence" value="ECO:0007669"/>
    <property type="project" value="UniProtKB-UniRule"/>
</dbReference>
<comment type="subunit">
    <text evidence="8">Homodimer.</text>
</comment>
<comment type="pathway">
    <text evidence="1 8">Amino-acid biosynthesis; L-lysine biosynthesis via DAP pathway; DL-2,6-diaminopimelate from LL-2,6-diaminopimelate: step 1/1.</text>
</comment>
<dbReference type="PANTHER" id="PTHR31689:SF0">
    <property type="entry name" value="DIAMINOPIMELATE EPIMERASE"/>
    <property type="match status" value="1"/>
</dbReference>
<name>A0A0S4N9C9_9BACT</name>
<keyword evidence="11" id="KW-1185">Reference proteome</keyword>
<dbReference type="HAMAP" id="MF_00197">
    <property type="entry name" value="DAP_epimerase"/>
    <property type="match status" value="1"/>
</dbReference>
<proteinExistence type="inferred from homology"/>
<dbReference type="Gene3D" id="3.10.310.10">
    <property type="entry name" value="Diaminopimelate Epimerase, Chain A, domain 1"/>
    <property type="match status" value="2"/>
</dbReference>
<feature type="binding site" evidence="8">
    <location>
        <position position="64"/>
    </location>
    <ligand>
        <name>substrate</name>
    </ligand>
</feature>
<feature type="binding site" evidence="8">
    <location>
        <position position="183"/>
    </location>
    <ligand>
        <name>substrate</name>
    </ligand>
</feature>
<dbReference type="EMBL" id="FAOO01000011">
    <property type="protein sequence ID" value="CUU06879.1"/>
    <property type="molecule type" value="Genomic_DNA"/>
</dbReference>
<dbReference type="GO" id="GO:0005829">
    <property type="term" value="C:cytosol"/>
    <property type="evidence" value="ECO:0007669"/>
    <property type="project" value="TreeGrafter"/>
</dbReference>
<dbReference type="EC" id="5.1.1.7" evidence="3 8"/>
<dbReference type="InterPro" id="IPR001653">
    <property type="entry name" value="DAP_epimerase_DapF"/>
</dbReference>
<dbReference type="RefSeq" id="WP_140945371.1">
    <property type="nucleotide sequence ID" value="NZ_FAOO01000011.1"/>
</dbReference>
<feature type="active site" description="Proton donor" evidence="8">
    <location>
        <position position="73"/>
    </location>
</feature>
<dbReference type="GO" id="GO:0009089">
    <property type="term" value="P:lysine biosynthetic process via diaminopimelate"/>
    <property type="evidence" value="ECO:0007669"/>
    <property type="project" value="UniProtKB-UniRule"/>
</dbReference>
<feature type="site" description="Could be important to modulate the pK values of the two catalytic cysteine residues" evidence="8">
    <location>
        <position position="201"/>
    </location>
</feature>
<comment type="catalytic activity">
    <reaction evidence="7 8">
        <text>(2S,6S)-2,6-diaminopimelate = meso-2,6-diaminopimelate</text>
        <dbReference type="Rhea" id="RHEA:15393"/>
        <dbReference type="ChEBI" id="CHEBI:57609"/>
        <dbReference type="ChEBI" id="CHEBI:57791"/>
        <dbReference type="EC" id="5.1.1.7"/>
    </reaction>
</comment>
<feature type="active site" evidence="9">
    <location>
        <position position="73"/>
    </location>
</feature>
<dbReference type="OrthoDB" id="9805408at2"/>
<evidence type="ECO:0000256" key="5">
    <source>
        <dbReference type="ARBA" id="ARBA00023154"/>
    </source>
</evidence>
<feature type="binding site" evidence="8">
    <location>
        <begin position="74"/>
        <end position="75"/>
    </location>
    <ligand>
        <name>substrate</name>
    </ligand>
</feature>
<protein>
    <recommendedName>
        <fullName evidence="3 8">Diaminopimelate epimerase</fullName>
        <shortName evidence="8">DAP epimerase</shortName>
        <ecNumber evidence="3 8">5.1.1.7</ecNumber>
    </recommendedName>
    <alternativeName>
        <fullName evidence="8">PLP-independent amino acid racemase</fullName>
    </alternativeName>
</protein>
<evidence type="ECO:0000256" key="1">
    <source>
        <dbReference type="ARBA" id="ARBA00005196"/>
    </source>
</evidence>
<evidence type="ECO:0000256" key="4">
    <source>
        <dbReference type="ARBA" id="ARBA00022605"/>
    </source>
</evidence>
<evidence type="ECO:0000256" key="3">
    <source>
        <dbReference type="ARBA" id="ARBA00013080"/>
    </source>
</evidence>
<dbReference type="STRING" id="1643428.GCA_001442855_01602"/>
<organism evidence="10 11">
    <name type="scientific">Candidatus Thermokryptus mobilis</name>
    <dbReference type="NCBI Taxonomy" id="1643428"/>
    <lineage>
        <taxon>Bacteria</taxon>
        <taxon>Pseudomonadati</taxon>
        <taxon>Candidatus Kryptoniota</taxon>
        <taxon>Candidatus Thermokryptus</taxon>
    </lineage>
</organism>
<dbReference type="SUPFAM" id="SSF54506">
    <property type="entry name" value="Diaminopimelate epimerase-like"/>
    <property type="match status" value="2"/>
</dbReference>
<dbReference type="PANTHER" id="PTHR31689">
    <property type="entry name" value="DIAMINOPIMELATE EPIMERASE, CHLOROPLASTIC"/>
    <property type="match status" value="1"/>
</dbReference>
<evidence type="ECO:0000256" key="8">
    <source>
        <dbReference type="HAMAP-Rule" id="MF_00197"/>
    </source>
</evidence>
<comment type="subcellular location">
    <subcellularLocation>
        <location evidence="8">Cytoplasm</location>
    </subcellularLocation>
</comment>
<keyword evidence="6 8" id="KW-0413">Isomerase</keyword>
<comment type="caution">
    <text evidence="8">Lacks conserved residue(s) required for the propagation of feature annotation.</text>
</comment>
<evidence type="ECO:0000256" key="2">
    <source>
        <dbReference type="ARBA" id="ARBA00010219"/>
    </source>
</evidence>
<gene>
    <name evidence="8" type="primary">dapF</name>
    <name evidence="10" type="ORF">JGI1_01637</name>
</gene>
<comment type="similarity">
    <text evidence="2 8">Belongs to the diaminopimelate epimerase family.</text>
</comment>
<reference evidence="11" key="1">
    <citation type="submission" date="2015-11" db="EMBL/GenBank/DDBJ databases">
        <authorList>
            <person name="Varghese N."/>
        </authorList>
    </citation>
    <scope>NUCLEOTIDE SEQUENCE [LARGE SCALE GENOMIC DNA]</scope>
</reference>
<feature type="active site" description="Proton acceptor" evidence="8">
    <location>
        <position position="211"/>
    </location>
</feature>
<evidence type="ECO:0000313" key="10">
    <source>
        <dbReference type="EMBL" id="CUU06879.1"/>
    </source>
</evidence>
<dbReference type="NCBIfam" id="TIGR00652">
    <property type="entry name" value="DapF"/>
    <property type="match status" value="1"/>
</dbReference>
<evidence type="ECO:0000256" key="6">
    <source>
        <dbReference type="ARBA" id="ARBA00023235"/>
    </source>
</evidence>
<comment type="function">
    <text evidence="8">Catalyzes the stereoinversion of LL-2,6-diaminopimelate (L,L-DAP) to meso-diaminopimelate (meso-DAP), a precursor of L-lysine and an essential component of the bacterial peptidoglycan.</text>
</comment>
<feature type="binding site" evidence="8">
    <location>
        <position position="13"/>
    </location>
    <ligand>
        <name>substrate</name>
    </ligand>
</feature>
<feature type="site" description="Could be important to modulate the pK values of the two catalytic cysteine residues" evidence="8">
    <location>
        <position position="147"/>
    </location>
</feature>
<evidence type="ECO:0000256" key="7">
    <source>
        <dbReference type="ARBA" id="ARBA00051712"/>
    </source>
</evidence>
<evidence type="ECO:0000256" key="9">
    <source>
        <dbReference type="PROSITE-ProRule" id="PRU10125"/>
    </source>
</evidence>
<dbReference type="PROSITE" id="PS01326">
    <property type="entry name" value="DAP_EPIMERASE"/>
    <property type="match status" value="1"/>
</dbReference>
<keyword evidence="8" id="KW-0963">Cytoplasm</keyword>
<keyword evidence="5 8" id="KW-0457">Lysine biosynthesis</keyword>
<dbReference type="InterPro" id="IPR018510">
    <property type="entry name" value="DAP_epimerase_AS"/>
</dbReference>
<evidence type="ECO:0000313" key="11">
    <source>
        <dbReference type="Proteomes" id="UP000320623"/>
    </source>
</evidence>
<keyword evidence="4 8" id="KW-0028">Amino-acid biosynthesis</keyword>
<dbReference type="Pfam" id="PF01678">
    <property type="entry name" value="DAP_epimerase"/>
    <property type="match status" value="2"/>
</dbReference>
<dbReference type="Proteomes" id="UP000320623">
    <property type="component" value="Unassembled WGS sequence"/>
</dbReference>
<feature type="binding site" evidence="8">
    <location>
        <begin position="212"/>
        <end position="213"/>
    </location>
    <ligand>
        <name>substrate</name>
    </ligand>
</feature>